<evidence type="ECO:0000313" key="2">
    <source>
        <dbReference type="Proteomes" id="UP000814140"/>
    </source>
</evidence>
<dbReference type="EMBL" id="MU277245">
    <property type="protein sequence ID" value="KAI0057543.1"/>
    <property type="molecule type" value="Genomic_DNA"/>
</dbReference>
<protein>
    <submittedName>
        <fullName evidence="1">Uncharacterized protein</fullName>
    </submittedName>
</protein>
<accession>A0ACB8SMP2</accession>
<dbReference type="Proteomes" id="UP000814140">
    <property type="component" value="Unassembled WGS sequence"/>
</dbReference>
<keyword evidence="2" id="KW-1185">Reference proteome</keyword>
<reference evidence="1" key="2">
    <citation type="journal article" date="2022" name="New Phytol.">
        <title>Evolutionary transition to the ectomycorrhizal habit in the genomes of a hyperdiverse lineage of mushroom-forming fungi.</title>
        <authorList>
            <person name="Looney B."/>
            <person name="Miyauchi S."/>
            <person name="Morin E."/>
            <person name="Drula E."/>
            <person name="Courty P.E."/>
            <person name="Kohler A."/>
            <person name="Kuo A."/>
            <person name="LaButti K."/>
            <person name="Pangilinan J."/>
            <person name="Lipzen A."/>
            <person name="Riley R."/>
            <person name="Andreopoulos W."/>
            <person name="He G."/>
            <person name="Johnson J."/>
            <person name="Nolan M."/>
            <person name="Tritt A."/>
            <person name="Barry K.W."/>
            <person name="Grigoriev I.V."/>
            <person name="Nagy L.G."/>
            <person name="Hibbett D."/>
            <person name="Henrissat B."/>
            <person name="Matheny P.B."/>
            <person name="Labbe J."/>
            <person name="Martin F.M."/>
        </authorList>
    </citation>
    <scope>NUCLEOTIDE SEQUENCE</scope>
    <source>
        <strain evidence="1">HHB10654</strain>
    </source>
</reference>
<name>A0ACB8SMP2_9AGAM</name>
<reference evidence="1" key="1">
    <citation type="submission" date="2021-03" db="EMBL/GenBank/DDBJ databases">
        <authorList>
            <consortium name="DOE Joint Genome Institute"/>
            <person name="Ahrendt S."/>
            <person name="Looney B.P."/>
            <person name="Miyauchi S."/>
            <person name="Morin E."/>
            <person name="Drula E."/>
            <person name="Courty P.E."/>
            <person name="Chicoki N."/>
            <person name="Fauchery L."/>
            <person name="Kohler A."/>
            <person name="Kuo A."/>
            <person name="Labutti K."/>
            <person name="Pangilinan J."/>
            <person name="Lipzen A."/>
            <person name="Riley R."/>
            <person name="Andreopoulos W."/>
            <person name="He G."/>
            <person name="Johnson J."/>
            <person name="Barry K.W."/>
            <person name="Grigoriev I.V."/>
            <person name="Nagy L."/>
            <person name="Hibbett D."/>
            <person name="Henrissat B."/>
            <person name="Matheny P.B."/>
            <person name="Labbe J."/>
            <person name="Martin F."/>
        </authorList>
    </citation>
    <scope>NUCLEOTIDE SEQUENCE</scope>
    <source>
        <strain evidence="1">HHB10654</strain>
    </source>
</reference>
<comment type="caution">
    <text evidence="1">The sequence shown here is derived from an EMBL/GenBank/DDBJ whole genome shotgun (WGS) entry which is preliminary data.</text>
</comment>
<sequence>MPAPTVHKNNKTSSSLIRDPPPHKTRIVRRRGRAQDGIYSDDEIEREARSDSESDSSLDSASDSETEPASEDAPTNGHADVLIPSSTHIPQPDGVQITKASQGPLLAAAAVDWSDMVADEAANGTADLPVIDFAELDAQSMNRKAPPRPRKAPKAAKRPTPARTSSAPAAPPASSAPVPEPPASPEPSTSHPEPEASRRPGQTARQAYQERLESDPSYVPTVGEFWGHDDRLLDKGLRPLSGWWRGRWQGGSRGRGGFGMRGRGGFFAARHEVPPPQEGEPGPSTEEVPPVERAWTHDGFEEMKKREERRTQDGPQRGFRGGFRGGRGGFVPGRGRGFVRGGFSPVSSYARPGAASPTTRTWFAMKPERVWTKHHELFLYSDPALKPRPGQGPGYRIKLPGKTDGLVVRTAPSPWPQPAPARTPPPSTASTPADADVVITVRLPQRAGKERAAEPESKPALRSVPVAVPVRPVQEPVMTVSEPPIDDPFTIRRPPPPTVIPLPPPAQPVASGSSIPVVPPIVPAPSGDAVSSPGAQHMETDSSALWNPQTSGAQERAQGSREERPAPPVLPPLQTAFTPIPQPSPSFGSPYGYPPALPPGIAVNQHGMPYELSTGRPVYIQPAPAPMYPQPVLSLPPGIPFVPHHVHHHSHPSISVSPDFLSHSPTPPTFGEAPIFAPPRQSSRIEIRKPTTEDEGKKSASPRPRGPSHLRSSITRASISAPVFSPAQQHPAPEYFRSPAYAMQAPEPVDASMMGYAAYQQQYYYPEQYGYPPYVEVPQQSVQYEGYASDPRAPQPAYY</sequence>
<proteinExistence type="predicted"/>
<gene>
    <name evidence="1" type="ORF">BV25DRAFT_1830941</name>
</gene>
<organism evidence="1 2">
    <name type="scientific">Artomyces pyxidatus</name>
    <dbReference type="NCBI Taxonomy" id="48021"/>
    <lineage>
        <taxon>Eukaryota</taxon>
        <taxon>Fungi</taxon>
        <taxon>Dikarya</taxon>
        <taxon>Basidiomycota</taxon>
        <taxon>Agaricomycotina</taxon>
        <taxon>Agaricomycetes</taxon>
        <taxon>Russulales</taxon>
        <taxon>Auriscalpiaceae</taxon>
        <taxon>Artomyces</taxon>
    </lineage>
</organism>
<evidence type="ECO:0000313" key="1">
    <source>
        <dbReference type="EMBL" id="KAI0057543.1"/>
    </source>
</evidence>